<evidence type="ECO:0000313" key="2">
    <source>
        <dbReference type="EMBL" id="BAD10709.1"/>
    </source>
</evidence>
<evidence type="ECO:0000313" key="3">
    <source>
        <dbReference type="Proteomes" id="UP000000763"/>
    </source>
</evidence>
<name>Q6YTT2_ORYSJ</name>
<dbReference type="EMBL" id="AP005918">
    <property type="protein sequence ID" value="BAD10709.1"/>
    <property type="molecule type" value="Genomic_DNA"/>
</dbReference>
<evidence type="ECO:0000256" key="1">
    <source>
        <dbReference type="SAM" id="MobiDB-lite"/>
    </source>
</evidence>
<reference evidence="3" key="2">
    <citation type="journal article" date="2008" name="Nucleic Acids Res.">
        <title>The rice annotation project database (RAP-DB): 2008 update.</title>
        <authorList>
            <consortium name="The rice annotation project (RAP)"/>
        </authorList>
    </citation>
    <scope>GENOME REANNOTATION</scope>
    <source>
        <strain evidence="3">cv. Nipponbare</strain>
    </source>
</reference>
<gene>
    <name evidence="2" type="primary">P0419H09.17</name>
</gene>
<feature type="region of interest" description="Disordered" evidence="1">
    <location>
        <begin position="1"/>
        <end position="43"/>
    </location>
</feature>
<organism evidence="2 3">
    <name type="scientific">Oryza sativa subsp. japonica</name>
    <name type="common">Rice</name>
    <dbReference type="NCBI Taxonomy" id="39947"/>
    <lineage>
        <taxon>Eukaryota</taxon>
        <taxon>Viridiplantae</taxon>
        <taxon>Streptophyta</taxon>
        <taxon>Embryophyta</taxon>
        <taxon>Tracheophyta</taxon>
        <taxon>Spermatophyta</taxon>
        <taxon>Magnoliopsida</taxon>
        <taxon>Liliopsida</taxon>
        <taxon>Poales</taxon>
        <taxon>Poaceae</taxon>
        <taxon>BOP clade</taxon>
        <taxon>Oryzoideae</taxon>
        <taxon>Oryzeae</taxon>
        <taxon>Oryzinae</taxon>
        <taxon>Oryza</taxon>
        <taxon>Oryza sativa</taxon>
    </lineage>
</organism>
<protein>
    <submittedName>
        <fullName evidence="2">Uncharacterized protein</fullName>
    </submittedName>
</protein>
<feature type="compositionally biased region" description="Basic and acidic residues" evidence="1">
    <location>
        <begin position="29"/>
        <end position="41"/>
    </location>
</feature>
<proteinExistence type="predicted"/>
<accession>Q6YTT2</accession>
<reference evidence="3" key="1">
    <citation type="journal article" date="2005" name="Nature">
        <title>The map-based sequence of the rice genome.</title>
        <authorList>
            <consortium name="International rice genome sequencing project (IRGSP)"/>
            <person name="Matsumoto T."/>
            <person name="Wu J."/>
            <person name="Kanamori H."/>
            <person name="Katayose Y."/>
            <person name="Fujisawa M."/>
            <person name="Namiki N."/>
            <person name="Mizuno H."/>
            <person name="Yamamoto K."/>
            <person name="Antonio B.A."/>
            <person name="Baba T."/>
            <person name="Sakata K."/>
            <person name="Nagamura Y."/>
            <person name="Aoki H."/>
            <person name="Arikawa K."/>
            <person name="Arita K."/>
            <person name="Bito T."/>
            <person name="Chiden Y."/>
            <person name="Fujitsuka N."/>
            <person name="Fukunaka R."/>
            <person name="Hamada M."/>
            <person name="Harada C."/>
            <person name="Hayashi A."/>
            <person name="Hijishita S."/>
            <person name="Honda M."/>
            <person name="Hosokawa S."/>
            <person name="Ichikawa Y."/>
            <person name="Idonuma A."/>
            <person name="Iijima M."/>
            <person name="Ikeda M."/>
            <person name="Ikeno M."/>
            <person name="Ito K."/>
            <person name="Ito S."/>
            <person name="Ito T."/>
            <person name="Ito Y."/>
            <person name="Ito Y."/>
            <person name="Iwabuchi A."/>
            <person name="Kamiya K."/>
            <person name="Karasawa W."/>
            <person name="Kurita K."/>
            <person name="Katagiri S."/>
            <person name="Kikuta A."/>
            <person name="Kobayashi H."/>
            <person name="Kobayashi N."/>
            <person name="Machita K."/>
            <person name="Maehara T."/>
            <person name="Masukawa M."/>
            <person name="Mizubayashi T."/>
            <person name="Mukai Y."/>
            <person name="Nagasaki H."/>
            <person name="Nagata Y."/>
            <person name="Naito S."/>
            <person name="Nakashima M."/>
            <person name="Nakama Y."/>
            <person name="Nakamichi Y."/>
            <person name="Nakamura M."/>
            <person name="Meguro A."/>
            <person name="Negishi M."/>
            <person name="Ohta I."/>
            <person name="Ohta T."/>
            <person name="Okamoto M."/>
            <person name="Ono N."/>
            <person name="Saji S."/>
            <person name="Sakaguchi M."/>
            <person name="Sakai K."/>
            <person name="Shibata M."/>
            <person name="Shimokawa T."/>
            <person name="Song J."/>
            <person name="Takazaki Y."/>
            <person name="Terasawa K."/>
            <person name="Tsugane M."/>
            <person name="Tsuji K."/>
            <person name="Ueda S."/>
            <person name="Waki K."/>
            <person name="Yamagata H."/>
            <person name="Yamamoto M."/>
            <person name="Yamamoto S."/>
            <person name="Yamane H."/>
            <person name="Yoshiki S."/>
            <person name="Yoshihara R."/>
            <person name="Yukawa K."/>
            <person name="Zhong H."/>
            <person name="Yano M."/>
            <person name="Yuan Q."/>
            <person name="Ouyang S."/>
            <person name="Liu J."/>
            <person name="Jones K.M."/>
            <person name="Gansberger K."/>
            <person name="Moffat K."/>
            <person name="Hill J."/>
            <person name="Bera J."/>
            <person name="Fadrosh D."/>
            <person name="Jin S."/>
            <person name="Johri S."/>
            <person name="Kim M."/>
            <person name="Overton L."/>
            <person name="Reardon M."/>
            <person name="Tsitrin T."/>
            <person name="Vuong H."/>
            <person name="Weaver B."/>
            <person name="Ciecko A."/>
            <person name="Tallon L."/>
            <person name="Jackson J."/>
            <person name="Pai G."/>
            <person name="Aken S.V."/>
            <person name="Utterback T."/>
            <person name="Reidmuller S."/>
            <person name="Feldblyum T."/>
            <person name="Hsiao J."/>
            <person name="Zismann V."/>
            <person name="Iobst S."/>
            <person name="de Vazeille A.R."/>
            <person name="Buell C.R."/>
            <person name="Ying K."/>
            <person name="Li Y."/>
            <person name="Lu T."/>
            <person name="Huang Y."/>
            <person name="Zhao Q."/>
            <person name="Feng Q."/>
            <person name="Zhang L."/>
            <person name="Zhu J."/>
            <person name="Weng Q."/>
            <person name="Mu J."/>
            <person name="Lu Y."/>
            <person name="Fan D."/>
            <person name="Liu Y."/>
            <person name="Guan J."/>
            <person name="Zhang Y."/>
            <person name="Yu S."/>
            <person name="Liu X."/>
            <person name="Zhang Y."/>
            <person name="Hong G."/>
            <person name="Han B."/>
            <person name="Choisne N."/>
            <person name="Demange N."/>
            <person name="Orjeda G."/>
            <person name="Samain S."/>
            <person name="Cattolico L."/>
            <person name="Pelletier E."/>
            <person name="Couloux A."/>
            <person name="Segurens B."/>
            <person name="Wincker P."/>
            <person name="D'Hont A."/>
            <person name="Scarpelli C."/>
            <person name="Weissenbach J."/>
            <person name="Salanoubat M."/>
            <person name="Quetier F."/>
            <person name="Yu Y."/>
            <person name="Kim H.R."/>
            <person name="Rambo T."/>
            <person name="Currie J."/>
            <person name="Collura K."/>
            <person name="Luo M."/>
            <person name="Yang T."/>
            <person name="Ammiraju J.S.S."/>
            <person name="Engler F."/>
            <person name="Soderlund C."/>
            <person name="Wing R.A."/>
            <person name="Palmer L.E."/>
            <person name="de la Bastide M."/>
            <person name="Spiegel L."/>
            <person name="Nascimento L."/>
            <person name="Zutavern T."/>
            <person name="O'Shaughnessy A."/>
            <person name="Dike S."/>
            <person name="Dedhia N."/>
            <person name="Preston R."/>
            <person name="Balija V."/>
            <person name="McCombie W.R."/>
            <person name="Chow T."/>
            <person name="Chen H."/>
            <person name="Chung M."/>
            <person name="Chen C."/>
            <person name="Shaw J."/>
            <person name="Wu H."/>
            <person name="Hsiao K."/>
            <person name="Chao Y."/>
            <person name="Chu M."/>
            <person name="Cheng C."/>
            <person name="Hour A."/>
            <person name="Lee P."/>
            <person name="Lin S."/>
            <person name="Lin Y."/>
            <person name="Liou J."/>
            <person name="Liu S."/>
            <person name="Hsing Y."/>
            <person name="Raghuvanshi S."/>
            <person name="Mohanty A."/>
            <person name="Bharti A.K."/>
            <person name="Gaur A."/>
            <person name="Gupta V."/>
            <person name="Kumar D."/>
            <person name="Ravi V."/>
            <person name="Vij S."/>
            <person name="Kapur A."/>
            <person name="Khurana P."/>
            <person name="Khurana P."/>
            <person name="Khurana J.P."/>
            <person name="Tyagi A.K."/>
            <person name="Gaikwad K."/>
            <person name="Singh A."/>
            <person name="Dalal V."/>
            <person name="Srivastava S."/>
            <person name="Dixit A."/>
            <person name="Pal A.K."/>
            <person name="Ghazi I.A."/>
            <person name="Yadav M."/>
            <person name="Pandit A."/>
            <person name="Bhargava A."/>
            <person name="Sureshbabu K."/>
            <person name="Batra K."/>
            <person name="Sharma T.R."/>
            <person name="Mohapatra T."/>
            <person name="Singh N.K."/>
            <person name="Messing J."/>
            <person name="Nelson A.B."/>
            <person name="Fuks G."/>
            <person name="Kavchok S."/>
            <person name="Keizer G."/>
            <person name="Linton E."/>
            <person name="Llaca V."/>
            <person name="Song R."/>
            <person name="Tanyolac B."/>
            <person name="Young S."/>
            <person name="Ho-Il K."/>
            <person name="Hahn J.H."/>
            <person name="Sangsakoo G."/>
            <person name="Vanavichit A."/>
            <person name="de Mattos Luiz.A.T."/>
            <person name="Zimmer P.D."/>
            <person name="Malone G."/>
            <person name="Dellagostin O."/>
            <person name="de Oliveira A.C."/>
            <person name="Bevan M."/>
            <person name="Bancroft I."/>
            <person name="Minx P."/>
            <person name="Cordum H."/>
            <person name="Wilson R."/>
            <person name="Cheng Z."/>
            <person name="Jin W."/>
            <person name="Jiang J."/>
            <person name="Leong S.A."/>
            <person name="Iwama H."/>
            <person name="Gojobori T."/>
            <person name="Itoh T."/>
            <person name="Niimura Y."/>
            <person name="Fujii Y."/>
            <person name="Habara T."/>
            <person name="Sakai H."/>
            <person name="Sato Y."/>
            <person name="Wilson G."/>
            <person name="Kumar K."/>
            <person name="McCouch S."/>
            <person name="Juretic N."/>
            <person name="Hoen D."/>
            <person name="Wright S."/>
            <person name="Bruskiewich R."/>
            <person name="Bureau T."/>
            <person name="Miyao A."/>
            <person name="Hirochika H."/>
            <person name="Nishikawa T."/>
            <person name="Kadowaki K."/>
            <person name="Sugiura M."/>
            <person name="Burr B."/>
            <person name="Sasaki T."/>
        </authorList>
    </citation>
    <scope>NUCLEOTIDE SEQUENCE [LARGE SCALE GENOMIC DNA]</scope>
    <source>
        <strain evidence="3">cv. Nipponbare</strain>
    </source>
</reference>
<dbReference type="AlphaFoldDB" id="Q6YTT2"/>
<feature type="compositionally biased region" description="Basic residues" evidence="1">
    <location>
        <begin position="1"/>
        <end position="14"/>
    </location>
</feature>
<sequence>MDEDRRRRRRRWRRMCSPVTRMDAGGSSRRNDGARPARWRDGWGSAQAAVAEDVTAHRDGCGGSSRTTANDGDPARSLAGWMGIGVGGGGGGLVLRKWIAS</sequence>
<dbReference type="Proteomes" id="UP000000763">
    <property type="component" value="Chromosome 8"/>
</dbReference>